<dbReference type="GO" id="GO:0004180">
    <property type="term" value="F:carboxypeptidase activity"/>
    <property type="evidence" value="ECO:0007669"/>
    <property type="project" value="UniProtKB-KW"/>
</dbReference>
<reference evidence="10 11" key="2">
    <citation type="journal article" date="2007" name="BMC Biol.">
        <title>A 100%-complete sequence reveals unusually simple genomic features in the hot-spring red alga Cyanidioschyzon merolae.</title>
        <authorList>
            <person name="Nozaki H."/>
            <person name="Takano H."/>
            <person name="Misumi O."/>
            <person name="Terasawa K."/>
            <person name="Matsuzaki M."/>
            <person name="Maruyama S."/>
            <person name="Nishida K."/>
            <person name="Yagisawa F."/>
            <person name="Yoshida Y."/>
            <person name="Fujiwara T."/>
            <person name="Takio S."/>
            <person name="Tamura K."/>
            <person name="Chung S.J."/>
            <person name="Nakamura S."/>
            <person name="Kuroiwa H."/>
            <person name="Tanaka K."/>
            <person name="Sato N."/>
            <person name="Kuroiwa T."/>
        </authorList>
    </citation>
    <scope>NUCLEOTIDE SEQUENCE [LARGE SCALE GENOMIC DNA]</scope>
    <source>
        <strain evidence="10 11">10D</strain>
    </source>
</reference>
<feature type="repeat" description="WD" evidence="7">
    <location>
        <begin position="651"/>
        <end position="692"/>
    </location>
</feature>
<feature type="region of interest" description="Disordered" evidence="8">
    <location>
        <begin position="368"/>
        <end position="417"/>
    </location>
</feature>
<dbReference type="eggNOG" id="KOG0281">
    <property type="taxonomic scope" value="Eukaryota"/>
</dbReference>
<dbReference type="OMA" id="CVAYTEA"/>
<keyword evidence="3" id="KW-0479">Metal-binding</keyword>
<sequence length="1524" mass="166166">MCRMVAYFGPAILAADVVTRPSRSIIRQSYDARERLCSAGEYVPASLNGDGYGIGWYSDDGVPCVYKSIRPAWNDANLHHLAEKGIRSHLLFAHVRAATAGTSVTEESCHPFAYGRYLFQHNGTIAGWHDGRVRRALLNQLNDELYGYAVRNGASDSIVAFALFLNQMDRGTSERYSAAELQEMLLHTIALIVETTTTCLLGTNSPCSDRTPANRKSMPRDDVFLLNFLVTDGETLLATKYVRGLRDLDAPAASLYFGAASSYGPVTHHVGTGAEDYAFSYRAATWAGVVVVASEPLTSNPCDWVPLPRNSILVATADRHLLVEKMPDLLMGRESPRAGSRLSPKLLPQSSALVQALHAFAGSTATRSIADRGDPLPPMRSATAAAHVSWSRQQQHQEQERRKKPLLRSSQQELSSAGSGAISTDLIEIDESDRLFTIRSSRVLCMTTVPVQEDALPQIAQELETMPLSAATATSNRSGCTGSQRQALLVCGTGDGHMYALHQISGLLASDSFVSADGRDILGIARWQCNNLAAYFEQKGMQPSATFTVCAAADNTVRMHRWTVDGIEEIANFFCGTATGHPLCLVTDQSAVYLGFQDCSVRRLDMQGLLGTVKVEPEARPEGAAHVPVLSEQALFRRLGQRGEHSDLARASQHCGPVYCLALHSKTRRLFSGSGDGTIAVWNTESEEHEATLRGHCGAVLALKLDENVDILFSGARDRRIRVWDVARSANYVCRRILLSWDYHCDDICALELSESFLFSASTDGVVVLWSRPDLAALALLRLPSGTLLTSLCVTPDASAMRPAATSDAMSTSGMLFAATSDGSVYGWHLGASGSLYGRIYGTDAADLEGTSRVPTKTLPTTAASSCAGSLEAATPNSMLFSLSSPRIRLGDPEWSSVAAFERALRTAIRFRSIAVDTKQSNFREESFHCARWFSRLLENLGADLRIAQPVDGKNPVILARFVDIIGCKGHACRPGPPAFPSSLARARVQHRHTVDAAHDGEREHQAQQVRRQHFRQTVVFYGHYDVVPAHREDGWSHDPFDLQVSNGYFYGRGCTDNKGPILAMIFAIVDLLQEQQQWRHQQRNIPADHELAPRTAANTLTSSTRTVPPPAESVHAAVSAGACDNIHGACDDFERSTNVVLLLDGEGEASSAGFRETIALFRDWIVGKDLDQRQAGQQLVPNGDPRPAPNEPVPQVVCVLHANSLWVDDVRPCITYGMRGQILLSVEITGPSGNLHSGFDGGAVLEPAADLLAILATLSDAGGTARVPGFYDDVRELTPSERSWLSAVHFDRQAYLQHLGVSRLAADNDLDLLQKRWCQPCLSITELSTSANAVANGAASAARSSTGRLGAISALIPQRAQATVAIRTVPNQSPEKLRAAVEQHLHFEFAKRRSPNQLRITCTKQGDWWLGDIHGERYPSSSSSSSRQVEQRTGCEQRARQRVFAVSERAIERVWGVQPLYVREGGSMPLTAWLEQTLEAPAIHLPLGQSSDAPHLPNERIRVLNLFHGRMILGDIVRSLAVQ</sequence>
<dbReference type="InterPro" id="IPR026869">
    <property type="entry name" value="EgtC-like"/>
</dbReference>
<dbReference type="Proteomes" id="UP000007014">
    <property type="component" value="Chromosome 20"/>
</dbReference>
<keyword evidence="10" id="KW-0121">Carboxypeptidase</keyword>
<dbReference type="InterPro" id="IPR017932">
    <property type="entry name" value="GATase_2_dom"/>
</dbReference>
<feature type="repeat" description="WD" evidence="7">
    <location>
        <begin position="693"/>
        <end position="726"/>
    </location>
</feature>
<dbReference type="SUPFAM" id="SSF50978">
    <property type="entry name" value="WD40 repeat-like"/>
    <property type="match status" value="1"/>
</dbReference>
<dbReference type="EMBL" id="AP006502">
    <property type="protein sequence ID" value="BAM83269.1"/>
    <property type="molecule type" value="Genomic_DNA"/>
</dbReference>
<dbReference type="RefSeq" id="XP_005539305.1">
    <property type="nucleotide sequence ID" value="XM_005539248.1"/>
</dbReference>
<dbReference type="PANTHER" id="PTHR43270:SF8">
    <property type="entry name" value="DI- AND TRIPEPTIDASE DUG2-RELATED"/>
    <property type="match status" value="1"/>
</dbReference>
<dbReference type="KEGG" id="cme:CYME_CMT298C"/>
<evidence type="ECO:0000256" key="6">
    <source>
        <dbReference type="ARBA" id="ARBA00022962"/>
    </source>
</evidence>
<dbReference type="InterPro" id="IPR015943">
    <property type="entry name" value="WD40/YVTN_repeat-like_dom_sf"/>
</dbReference>
<dbReference type="GO" id="GO:0006751">
    <property type="term" value="P:glutathione catabolic process"/>
    <property type="evidence" value="ECO:0007669"/>
    <property type="project" value="TreeGrafter"/>
</dbReference>
<name>M1VCM2_CYAM1</name>
<dbReference type="SUPFAM" id="SSF56235">
    <property type="entry name" value="N-terminal nucleophile aminohydrolases (Ntn hydrolases)"/>
    <property type="match status" value="1"/>
</dbReference>
<evidence type="ECO:0000256" key="7">
    <source>
        <dbReference type="PROSITE-ProRule" id="PRU00221"/>
    </source>
</evidence>
<dbReference type="Gene3D" id="3.40.630.10">
    <property type="entry name" value="Zn peptidases"/>
    <property type="match status" value="2"/>
</dbReference>
<evidence type="ECO:0000256" key="3">
    <source>
        <dbReference type="ARBA" id="ARBA00022723"/>
    </source>
</evidence>
<evidence type="ECO:0000313" key="10">
    <source>
        <dbReference type="EMBL" id="BAM83269.1"/>
    </source>
</evidence>
<dbReference type="SMART" id="SM00320">
    <property type="entry name" value="WD40"/>
    <property type="match status" value="4"/>
</dbReference>
<dbReference type="InterPro" id="IPR019775">
    <property type="entry name" value="WD40_repeat_CS"/>
</dbReference>
<evidence type="ECO:0000256" key="1">
    <source>
        <dbReference type="ARBA" id="ARBA00022574"/>
    </source>
</evidence>
<dbReference type="PROSITE" id="PS50294">
    <property type="entry name" value="WD_REPEATS_REGION"/>
    <property type="match status" value="2"/>
</dbReference>
<dbReference type="GO" id="GO:0046872">
    <property type="term" value="F:metal ion binding"/>
    <property type="evidence" value="ECO:0007669"/>
    <property type="project" value="UniProtKB-KW"/>
</dbReference>
<dbReference type="GO" id="GO:0006508">
    <property type="term" value="P:proteolysis"/>
    <property type="evidence" value="ECO:0007669"/>
    <property type="project" value="UniProtKB-KW"/>
</dbReference>
<keyword evidence="2" id="KW-0645">Protease</keyword>
<keyword evidence="5" id="KW-0378">Hydrolase</keyword>
<dbReference type="InterPro" id="IPR051458">
    <property type="entry name" value="Cyt/Met_Dipeptidase"/>
</dbReference>
<dbReference type="Gene3D" id="2.130.10.10">
    <property type="entry name" value="YVTN repeat-like/Quinoprotein amine dehydrogenase"/>
    <property type="match status" value="1"/>
</dbReference>
<dbReference type="HOGENOM" id="CLU_247603_0_0_1"/>
<dbReference type="STRING" id="280699.M1VCM2"/>
<dbReference type="CDD" id="cd01908">
    <property type="entry name" value="YafJ"/>
    <property type="match status" value="1"/>
</dbReference>
<dbReference type="InterPro" id="IPR001680">
    <property type="entry name" value="WD40_rpt"/>
</dbReference>
<dbReference type="InterPro" id="IPR029055">
    <property type="entry name" value="Ntn_hydrolases_N"/>
</dbReference>
<dbReference type="eggNOG" id="KOG2276">
    <property type="taxonomic scope" value="Eukaryota"/>
</dbReference>
<dbReference type="PROSITE" id="PS51278">
    <property type="entry name" value="GATASE_TYPE_2"/>
    <property type="match status" value="1"/>
</dbReference>
<dbReference type="PROSITE" id="PS00678">
    <property type="entry name" value="WD_REPEATS_1"/>
    <property type="match status" value="2"/>
</dbReference>
<evidence type="ECO:0000256" key="4">
    <source>
        <dbReference type="ARBA" id="ARBA00022737"/>
    </source>
</evidence>
<dbReference type="Pfam" id="PF00400">
    <property type="entry name" value="WD40"/>
    <property type="match status" value="2"/>
</dbReference>
<dbReference type="InterPro" id="IPR036322">
    <property type="entry name" value="WD40_repeat_dom_sf"/>
</dbReference>
<dbReference type="PROSITE" id="PS50082">
    <property type="entry name" value="WD_REPEATS_2"/>
    <property type="match status" value="2"/>
</dbReference>
<evidence type="ECO:0000256" key="8">
    <source>
        <dbReference type="SAM" id="MobiDB-lite"/>
    </source>
</evidence>
<feature type="compositionally biased region" description="Polar residues" evidence="8">
    <location>
        <begin position="408"/>
        <end position="417"/>
    </location>
</feature>
<dbReference type="OrthoDB" id="7832001at2759"/>
<dbReference type="GeneID" id="16998006"/>
<accession>M1VCM2</accession>
<evidence type="ECO:0000256" key="5">
    <source>
        <dbReference type="ARBA" id="ARBA00022801"/>
    </source>
</evidence>
<evidence type="ECO:0000259" key="9">
    <source>
        <dbReference type="PROSITE" id="PS51278"/>
    </source>
</evidence>
<reference evidence="10 11" key="1">
    <citation type="journal article" date="2004" name="Nature">
        <title>Genome sequence of the ultrasmall unicellular red alga Cyanidioschyzon merolae 10D.</title>
        <authorList>
            <person name="Matsuzaki M."/>
            <person name="Misumi O."/>
            <person name="Shin-i T."/>
            <person name="Maruyama S."/>
            <person name="Takahara M."/>
            <person name="Miyagishima S."/>
            <person name="Mori T."/>
            <person name="Nishida K."/>
            <person name="Yagisawa F."/>
            <person name="Nishida K."/>
            <person name="Yoshida Y."/>
            <person name="Nishimura Y."/>
            <person name="Nakao S."/>
            <person name="Kobayashi T."/>
            <person name="Momoyama Y."/>
            <person name="Higashiyama T."/>
            <person name="Minoda A."/>
            <person name="Sano M."/>
            <person name="Nomoto H."/>
            <person name="Oishi K."/>
            <person name="Hayashi H."/>
            <person name="Ohta F."/>
            <person name="Nishizaka S."/>
            <person name="Haga S."/>
            <person name="Miura S."/>
            <person name="Morishita T."/>
            <person name="Kabeya Y."/>
            <person name="Terasawa K."/>
            <person name="Suzuki Y."/>
            <person name="Ishii Y."/>
            <person name="Asakawa S."/>
            <person name="Takano H."/>
            <person name="Ohta N."/>
            <person name="Kuroiwa H."/>
            <person name="Tanaka K."/>
            <person name="Shimizu N."/>
            <person name="Sugano S."/>
            <person name="Sato N."/>
            <person name="Nozaki H."/>
            <person name="Ogasawara N."/>
            <person name="Kohara Y."/>
            <person name="Kuroiwa T."/>
        </authorList>
    </citation>
    <scope>NUCLEOTIDE SEQUENCE [LARGE SCALE GENOMIC DNA]</scope>
    <source>
        <strain evidence="10 11">10D</strain>
    </source>
</reference>
<evidence type="ECO:0000256" key="2">
    <source>
        <dbReference type="ARBA" id="ARBA00022670"/>
    </source>
</evidence>
<dbReference type="Gene3D" id="3.60.20.10">
    <property type="entry name" value="Glutamine Phosphoribosylpyrophosphate, subunit 1, domain 1"/>
    <property type="match status" value="1"/>
</dbReference>
<keyword evidence="11" id="KW-1185">Reference proteome</keyword>
<evidence type="ECO:0000313" key="11">
    <source>
        <dbReference type="Proteomes" id="UP000007014"/>
    </source>
</evidence>
<dbReference type="Pfam" id="PF13230">
    <property type="entry name" value="GATase_4"/>
    <property type="match status" value="1"/>
</dbReference>
<keyword evidence="6 10" id="KW-0315">Glutamine amidotransferase</keyword>
<dbReference type="eggNOG" id="KOG1268">
    <property type="taxonomic scope" value="Eukaryota"/>
</dbReference>
<keyword evidence="1 7" id="KW-0853">WD repeat</keyword>
<gene>
    <name evidence="10" type="ORF">CYME_CMT298C</name>
</gene>
<dbReference type="Pfam" id="PF01546">
    <property type="entry name" value="Peptidase_M20"/>
    <property type="match status" value="1"/>
</dbReference>
<protein>
    <submittedName>
        <fullName evidence="10">Large fused protein of putative glutamine amidotransferase and glutamate carboxypeptidase</fullName>
    </submittedName>
</protein>
<dbReference type="SUPFAM" id="SSF53187">
    <property type="entry name" value="Zn-dependent exopeptidases"/>
    <property type="match status" value="1"/>
</dbReference>
<feature type="domain" description="Glutamine amidotransferase type-2" evidence="9">
    <location>
        <begin position="2"/>
        <end position="318"/>
    </location>
</feature>
<proteinExistence type="predicted"/>
<dbReference type="InterPro" id="IPR002933">
    <property type="entry name" value="Peptidase_M20"/>
</dbReference>
<dbReference type="Gramene" id="CMT298CT">
    <property type="protein sequence ID" value="CMT298CT"/>
    <property type="gene ID" value="CMT298C"/>
</dbReference>
<keyword evidence="4" id="KW-0677">Repeat</keyword>
<dbReference type="PANTHER" id="PTHR43270">
    <property type="entry name" value="BETA-ALA-HIS DIPEPTIDASE"/>
    <property type="match status" value="1"/>
</dbReference>
<dbReference type="Gene3D" id="3.30.70.360">
    <property type="match status" value="1"/>
</dbReference>
<organism evidence="10 11">
    <name type="scientific">Cyanidioschyzon merolae (strain NIES-3377 / 10D)</name>
    <name type="common">Unicellular red alga</name>
    <dbReference type="NCBI Taxonomy" id="280699"/>
    <lineage>
        <taxon>Eukaryota</taxon>
        <taxon>Rhodophyta</taxon>
        <taxon>Bangiophyceae</taxon>
        <taxon>Cyanidiales</taxon>
        <taxon>Cyanidiaceae</taxon>
        <taxon>Cyanidioschyzon</taxon>
    </lineage>
</organism>